<organism evidence="10 11">
    <name type="scientific">Tannerella sp. oral taxon BU063 isolate Cell 2</name>
    <dbReference type="NCBI Taxonomy" id="1411148"/>
    <lineage>
        <taxon>Bacteria</taxon>
        <taxon>Pseudomonadati</taxon>
        <taxon>Bacteroidota</taxon>
        <taxon>Bacteroidia</taxon>
        <taxon>Bacteroidales</taxon>
        <taxon>Tannerellaceae</taxon>
        <taxon>Tannerella</taxon>
    </lineage>
</organism>
<dbReference type="Pfam" id="PF00072">
    <property type="entry name" value="Response_reg"/>
    <property type="match status" value="1"/>
</dbReference>
<dbReference type="EMBL" id="AYUF01000490">
    <property type="protein sequence ID" value="ETK01143.1"/>
    <property type="molecule type" value="Genomic_DNA"/>
</dbReference>
<keyword evidence="1 6" id="KW-0597">Phosphoprotein</keyword>
<feature type="DNA-binding region" description="OmpR/PhoB-type" evidence="7">
    <location>
        <begin position="125"/>
        <end position="225"/>
    </location>
</feature>
<dbReference type="Gene3D" id="1.10.10.10">
    <property type="entry name" value="Winged helix-like DNA-binding domain superfamily/Winged helix DNA-binding domain"/>
    <property type="match status" value="1"/>
</dbReference>
<evidence type="ECO:0000313" key="11">
    <source>
        <dbReference type="Proteomes" id="UP000018837"/>
    </source>
</evidence>
<evidence type="ECO:0000256" key="1">
    <source>
        <dbReference type="ARBA" id="ARBA00022553"/>
    </source>
</evidence>
<evidence type="ECO:0000256" key="2">
    <source>
        <dbReference type="ARBA" id="ARBA00023012"/>
    </source>
</evidence>
<dbReference type="GO" id="GO:0000156">
    <property type="term" value="F:phosphorelay response regulator activity"/>
    <property type="evidence" value="ECO:0007669"/>
    <property type="project" value="TreeGrafter"/>
</dbReference>
<evidence type="ECO:0000256" key="5">
    <source>
        <dbReference type="ARBA" id="ARBA00023163"/>
    </source>
</evidence>
<dbReference type="InterPro" id="IPR036388">
    <property type="entry name" value="WH-like_DNA-bd_sf"/>
</dbReference>
<evidence type="ECO:0000256" key="7">
    <source>
        <dbReference type="PROSITE-ProRule" id="PRU01091"/>
    </source>
</evidence>
<dbReference type="PROSITE" id="PS50110">
    <property type="entry name" value="RESPONSE_REGULATORY"/>
    <property type="match status" value="1"/>
</dbReference>
<evidence type="ECO:0000256" key="6">
    <source>
        <dbReference type="PROSITE-ProRule" id="PRU00169"/>
    </source>
</evidence>
<keyword evidence="3" id="KW-0805">Transcription regulation</keyword>
<dbReference type="SMART" id="SM00862">
    <property type="entry name" value="Trans_reg_C"/>
    <property type="match status" value="1"/>
</dbReference>
<evidence type="ECO:0000259" key="8">
    <source>
        <dbReference type="PROSITE" id="PS50110"/>
    </source>
</evidence>
<dbReference type="CDD" id="cd00383">
    <property type="entry name" value="trans_reg_C"/>
    <property type="match status" value="1"/>
</dbReference>
<keyword evidence="5" id="KW-0804">Transcription</keyword>
<keyword evidence="4 7" id="KW-0238">DNA-binding</keyword>
<proteinExistence type="predicted"/>
<dbReference type="GO" id="GO:0000976">
    <property type="term" value="F:transcription cis-regulatory region binding"/>
    <property type="evidence" value="ECO:0007669"/>
    <property type="project" value="TreeGrafter"/>
</dbReference>
<dbReference type="InterPro" id="IPR011006">
    <property type="entry name" value="CheY-like_superfamily"/>
</dbReference>
<dbReference type="Proteomes" id="UP000018837">
    <property type="component" value="Unassembled WGS sequence"/>
</dbReference>
<feature type="domain" description="Response regulatory" evidence="8">
    <location>
        <begin position="2"/>
        <end position="117"/>
    </location>
</feature>
<evidence type="ECO:0000313" key="10">
    <source>
        <dbReference type="EMBL" id="ETK01143.1"/>
    </source>
</evidence>
<evidence type="ECO:0000256" key="3">
    <source>
        <dbReference type="ARBA" id="ARBA00023015"/>
    </source>
</evidence>
<dbReference type="Gene3D" id="6.10.250.690">
    <property type="match status" value="1"/>
</dbReference>
<dbReference type="GO" id="GO:0032993">
    <property type="term" value="C:protein-DNA complex"/>
    <property type="evidence" value="ECO:0007669"/>
    <property type="project" value="TreeGrafter"/>
</dbReference>
<feature type="modified residue" description="4-aspartylphosphate" evidence="6">
    <location>
        <position position="52"/>
    </location>
</feature>
<gene>
    <name evidence="10" type="ORF">N425_11225</name>
</gene>
<comment type="caution">
    <text evidence="10">The sequence shown here is derived from an EMBL/GenBank/DDBJ whole genome shotgun (WGS) entry which is preliminary data.</text>
</comment>
<dbReference type="SUPFAM" id="SSF52172">
    <property type="entry name" value="CheY-like"/>
    <property type="match status" value="1"/>
</dbReference>
<dbReference type="Gene3D" id="3.40.50.2300">
    <property type="match status" value="1"/>
</dbReference>
<accession>W2C281</accession>
<evidence type="ECO:0000259" key="9">
    <source>
        <dbReference type="PROSITE" id="PS51755"/>
    </source>
</evidence>
<protein>
    <submittedName>
        <fullName evidence="10">Transcriptional regulator</fullName>
    </submittedName>
</protein>
<dbReference type="CDD" id="cd17574">
    <property type="entry name" value="REC_OmpR"/>
    <property type="match status" value="1"/>
</dbReference>
<reference evidence="10 11" key="1">
    <citation type="submission" date="2013-11" db="EMBL/GenBank/DDBJ databases">
        <title>Single cell genomics of uncultured Tannerella BU063 (oral taxon 286).</title>
        <authorList>
            <person name="Beall C.J."/>
            <person name="Campbell A.G."/>
            <person name="Griffen A.L."/>
            <person name="Podar M."/>
            <person name="Leys E.J."/>
        </authorList>
    </citation>
    <scope>NUCLEOTIDE SEQUENCE [LARGE SCALE GENOMIC DNA]</scope>
    <source>
        <strain evidence="10">Cell 2</strain>
    </source>
</reference>
<dbReference type="PANTHER" id="PTHR48111:SF22">
    <property type="entry name" value="REGULATOR OF RPOS"/>
    <property type="match status" value="1"/>
</dbReference>
<dbReference type="InterPro" id="IPR001867">
    <property type="entry name" value="OmpR/PhoB-type_DNA-bd"/>
</dbReference>
<dbReference type="GO" id="GO:0005829">
    <property type="term" value="C:cytosol"/>
    <property type="evidence" value="ECO:0007669"/>
    <property type="project" value="TreeGrafter"/>
</dbReference>
<name>W2C281_9BACT</name>
<dbReference type="PROSITE" id="PS51755">
    <property type="entry name" value="OMPR_PHOB"/>
    <property type="match status" value="1"/>
</dbReference>
<dbReference type="AlphaFoldDB" id="W2C281"/>
<feature type="domain" description="OmpR/PhoB-type" evidence="9">
    <location>
        <begin position="125"/>
        <end position="225"/>
    </location>
</feature>
<keyword evidence="2" id="KW-0902">Two-component regulatory system</keyword>
<sequence length="229" mass="26135">MKILIIEDDPSLRELIAQSLTNRERAVVETANNLRSALYKIEDYDYDCVLLDIMLPDGSGFTLLERLKAMKKRESVIIISARDTTDDKVAGLELGADDYLAKPFHLAELHARIRSVVRRSRQAGEVDIRLGNVRLLPETFQVFVADRELSLGRKEYGILAYFFHRPGHLINKETLAEAVWGDHVDQADNFDFVYAQMKNLRRKLTDAGATIQLKSVYGFGYKLIEDTEE</sequence>
<dbReference type="PANTHER" id="PTHR48111">
    <property type="entry name" value="REGULATOR OF RPOS"/>
    <property type="match status" value="1"/>
</dbReference>
<dbReference type="InterPro" id="IPR039420">
    <property type="entry name" value="WalR-like"/>
</dbReference>
<evidence type="ECO:0000256" key="4">
    <source>
        <dbReference type="ARBA" id="ARBA00023125"/>
    </source>
</evidence>
<dbReference type="GO" id="GO:0006355">
    <property type="term" value="P:regulation of DNA-templated transcription"/>
    <property type="evidence" value="ECO:0007669"/>
    <property type="project" value="InterPro"/>
</dbReference>
<dbReference type="SMART" id="SM00448">
    <property type="entry name" value="REC"/>
    <property type="match status" value="1"/>
</dbReference>
<dbReference type="Pfam" id="PF00486">
    <property type="entry name" value="Trans_reg_C"/>
    <property type="match status" value="1"/>
</dbReference>
<dbReference type="InterPro" id="IPR001789">
    <property type="entry name" value="Sig_transdc_resp-reg_receiver"/>
</dbReference>
<dbReference type="PATRIC" id="fig|1411148.3.peg.1831"/>